<comment type="caution">
    <text evidence="6">The sequence shown here is derived from an EMBL/GenBank/DDBJ whole genome shotgun (WGS) entry which is preliminary data.</text>
</comment>
<dbReference type="Gene3D" id="2.40.50.140">
    <property type="entry name" value="Nucleic acid-binding proteins"/>
    <property type="match status" value="1"/>
</dbReference>
<dbReference type="VEuPathDB" id="MicrosporidiaDB:M896_010160"/>
<dbReference type="InterPro" id="IPR014726">
    <property type="entry name" value="Ribosomal_uL2_dom3"/>
</dbReference>
<keyword evidence="2 6" id="KW-0689">Ribosomal protein</keyword>
<dbReference type="SMART" id="SM01382">
    <property type="entry name" value="Ribosomal_L2_C"/>
    <property type="match status" value="1"/>
</dbReference>
<name>A0A0B2UN28_9MICR</name>
<dbReference type="RefSeq" id="XP_014564407.1">
    <property type="nucleotide sequence ID" value="XM_014708921.1"/>
</dbReference>
<dbReference type="GO" id="GO:0022625">
    <property type="term" value="C:cytosolic large ribosomal subunit"/>
    <property type="evidence" value="ECO:0007669"/>
    <property type="project" value="TreeGrafter"/>
</dbReference>
<dbReference type="InterPro" id="IPR012340">
    <property type="entry name" value="NA-bd_OB-fold"/>
</dbReference>
<dbReference type="EMBL" id="JOKQ01000001">
    <property type="protein sequence ID" value="KHN70365.1"/>
    <property type="molecule type" value="Genomic_DNA"/>
</dbReference>
<dbReference type="InterPro" id="IPR022666">
    <property type="entry name" value="Ribosomal_uL2_RNA-bd_dom"/>
</dbReference>
<dbReference type="GO" id="GO:0003723">
    <property type="term" value="F:RNA binding"/>
    <property type="evidence" value="ECO:0007669"/>
    <property type="project" value="TreeGrafter"/>
</dbReference>
<evidence type="ECO:0000256" key="3">
    <source>
        <dbReference type="ARBA" id="ARBA00023274"/>
    </source>
</evidence>
<dbReference type="FunCoup" id="A0A0B2UN28">
    <property type="interactions" value="206"/>
</dbReference>
<reference evidence="6 7" key="1">
    <citation type="journal article" date="2014" name="MBio">
        <title>The Ordospora colligata genome; evolution of extreme reduction in microsporidia and host-to-parasite horizontal gene transfer.</title>
        <authorList>
            <person name="Pombert J.-F."/>
            <person name="Haag K.L."/>
            <person name="Beidas S."/>
            <person name="Ebert D."/>
            <person name="Keeling P.J."/>
        </authorList>
    </citation>
    <scope>NUCLEOTIDE SEQUENCE [LARGE SCALE GENOMIC DNA]</scope>
    <source>
        <strain evidence="6 7">OC4</strain>
    </source>
</reference>
<dbReference type="InterPro" id="IPR008991">
    <property type="entry name" value="Translation_prot_SH3-like_sf"/>
</dbReference>
<dbReference type="GeneID" id="26260859"/>
<evidence type="ECO:0000256" key="2">
    <source>
        <dbReference type="ARBA" id="ARBA00022980"/>
    </source>
</evidence>
<dbReference type="Proteomes" id="UP000031056">
    <property type="component" value="Unassembled WGS sequence"/>
</dbReference>
<sequence>MGKISRRTRELKKKERHPIVKLSLSYPLIKDVEEGEVIDIVHERGRGVPVAIVSFKEHDSFVVATEGIQTGQKIMIGDEAPALIGNITKIKNVPEGMAVNSVERVYGDGGSFSMVNGSYTLVVNHRKESNETMIKIPSGEKRLISSECRCIVGVASGGGIHDKPLLKASVAHYRAKARGLVFPRVRGVAMNPVDHLHGGGNHQHVGKPTTVSKKAPFEQRIGLVGARRTGRACGSKKNLH</sequence>
<dbReference type="SUPFAM" id="SSF50104">
    <property type="entry name" value="Translation proteins SH3-like domain"/>
    <property type="match status" value="1"/>
</dbReference>
<comment type="similarity">
    <text evidence="1">Belongs to the universal ribosomal protein uL2 family.</text>
</comment>
<dbReference type="PANTHER" id="PTHR13691">
    <property type="entry name" value="RIBOSOMAL PROTEIN L2"/>
    <property type="match status" value="1"/>
</dbReference>
<feature type="domain" description="Large ribosomal subunit protein uL2 RNA-binding" evidence="5">
    <location>
        <begin position="5"/>
        <end position="76"/>
    </location>
</feature>
<dbReference type="AlphaFoldDB" id="A0A0B2UN28"/>
<protein>
    <submittedName>
        <fullName evidence="6">Ribosomal protein L2P</fullName>
    </submittedName>
</protein>
<dbReference type="InterPro" id="IPR022671">
    <property type="entry name" value="Ribosomal_uL2_CS"/>
</dbReference>
<dbReference type="FunFam" id="4.10.950.10:FF:000002">
    <property type="entry name" value="60S ribosomal protein L2"/>
    <property type="match status" value="1"/>
</dbReference>
<dbReference type="SUPFAM" id="SSF50249">
    <property type="entry name" value="Nucleic acid-binding proteins"/>
    <property type="match status" value="1"/>
</dbReference>
<evidence type="ECO:0000313" key="6">
    <source>
        <dbReference type="EMBL" id="KHN70365.1"/>
    </source>
</evidence>
<keyword evidence="7" id="KW-1185">Reference proteome</keyword>
<dbReference type="Gene3D" id="4.10.950.10">
    <property type="entry name" value="Ribosomal protein L2, domain 3"/>
    <property type="match status" value="1"/>
</dbReference>
<dbReference type="OrthoDB" id="10267824at2759"/>
<proteinExistence type="inferred from homology"/>
<accession>A0A0B2UN28</accession>
<keyword evidence="3" id="KW-0687">Ribonucleoprotein</keyword>
<dbReference type="InterPro" id="IPR002171">
    <property type="entry name" value="Ribosomal_uL2"/>
</dbReference>
<gene>
    <name evidence="6" type="ORF">M896_010160</name>
</gene>
<dbReference type="GO" id="GO:0002181">
    <property type="term" value="P:cytoplasmic translation"/>
    <property type="evidence" value="ECO:0007669"/>
    <property type="project" value="TreeGrafter"/>
</dbReference>
<dbReference type="InParanoid" id="A0A0B2UN28"/>
<dbReference type="GO" id="GO:0003735">
    <property type="term" value="F:structural constituent of ribosome"/>
    <property type="evidence" value="ECO:0007669"/>
    <property type="project" value="InterPro"/>
</dbReference>
<organism evidence="6 7">
    <name type="scientific">Ordospora colligata OC4</name>
    <dbReference type="NCBI Taxonomy" id="1354746"/>
    <lineage>
        <taxon>Eukaryota</taxon>
        <taxon>Fungi</taxon>
        <taxon>Fungi incertae sedis</taxon>
        <taxon>Microsporidia</taxon>
        <taxon>Ordosporidae</taxon>
        <taxon>Ordospora</taxon>
    </lineage>
</organism>
<dbReference type="InterPro" id="IPR014722">
    <property type="entry name" value="Rib_uL2_dom2"/>
</dbReference>
<evidence type="ECO:0000259" key="4">
    <source>
        <dbReference type="SMART" id="SM01382"/>
    </source>
</evidence>
<evidence type="ECO:0000256" key="1">
    <source>
        <dbReference type="ARBA" id="ARBA00005636"/>
    </source>
</evidence>
<dbReference type="Pfam" id="PF03947">
    <property type="entry name" value="Ribosomal_L2_C"/>
    <property type="match status" value="1"/>
</dbReference>
<dbReference type="PANTHER" id="PTHR13691:SF16">
    <property type="entry name" value="LARGE RIBOSOMAL SUBUNIT PROTEIN UL2"/>
    <property type="match status" value="1"/>
</dbReference>
<dbReference type="PROSITE" id="PS00467">
    <property type="entry name" value="RIBOSOMAL_L2"/>
    <property type="match status" value="1"/>
</dbReference>
<dbReference type="SMART" id="SM01383">
    <property type="entry name" value="Ribosomal_L2"/>
    <property type="match status" value="1"/>
</dbReference>
<evidence type="ECO:0000259" key="5">
    <source>
        <dbReference type="SMART" id="SM01383"/>
    </source>
</evidence>
<feature type="domain" description="Large ribosomal subunit protein uL2 C-terminal" evidence="4">
    <location>
        <begin position="82"/>
        <end position="217"/>
    </location>
</feature>
<dbReference type="PIRSF" id="PIRSF002158">
    <property type="entry name" value="Ribosomal_L2"/>
    <property type="match status" value="1"/>
</dbReference>
<dbReference type="STRING" id="1354746.A0A0B2UN28"/>
<dbReference type="HOGENOM" id="CLU_036235_0_3_1"/>
<evidence type="ECO:0000313" key="7">
    <source>
        <dbReference type="Proteomes" id="UP000031056"/>
    </source>
</evidence>
<dbReference type="Gene3D" id="2.30.30.30">
    <property type="match status" value="1"/>
</dbReference>
<dbReference type="InterPro" id="IPR022669">
    <property type="entry name" value="Ribosomal_uL2_C"/>
</dbReference>